<proteinExistence type="predicted"/>
<gene>
    <name evidence="2" type="ORF">E2C01_071776</name>
</gene>
<dbReference type="AlphaFoldDB" id="A0A5B7I9B8"/>
<evidence type="ECO:0000313" key="2">
    <source>
        <dbReference type="EMBL" id="MPC77324.1"/>
    </source>
</evidence>
<accession>A0A5B7I9B8</accession>
<sequence>MKSYINACHTYSLAHLTPSPPSPPSPSLDMYLLLTPSPFLSRLLPSPKGTLLLEGRNKEGKEKATRRMRSRDPL</sequence>
<keyword evidence="3" id="KW-1185">Reference proteome</keyword>
<evidence type="ECO:0000256" key="1">
    <source>
        <dbReference type="SAM" id="MobiDB-lite"/>
    </source>
</evidence>
<feature type="compositionally biased region" description="Basic and acidic residues" evidence="1">
    <location>
        <begin position="55"/>
        <end position="74"/>
    </location>
</feature>
<dbReference type="Proteomes" id="UP000324222">
    <property type="component" value="Unassembled WGS sequence"/>
</dbReference>
<comment type="caution">
    <text evidence="2">The sequence shown here is derived from an EMBL/GenBank/DDBJ whole genome shotgun (WGS) entry which is preliminary data.</text>
</comment>
<feature type="region of interest" description="Disordered" evidence="1">
    <location>
        <begin position="48"/>
        <end position="74"/>
    </location>
</feature>
<dbReference type="EMBL" id="VSRR010045604">
    <property type="protein sequence ID" value="MPC77324.1"/>
    <property type="molecule type" value="Genomic_DNA"/>
</dbReference>
<name>A0A5B7I9B8_PORTR</name>
<organism evidence="2 3">
    <name type="scientific">Portunus trituberculatus</name>
    <name type="common">Swimming crab</name>
    <name type="synonym">Neptunus trituberculatus</name>
    <dbReference type="NCBI Taxonomy" id="210409"/>
    <lineage>
        <taxon>Eukaryota</taxon>
        <taxon>Metazoa</taxon>
        <taxon>Ecdysozoa</taxon>
        <taxon>Arthropoda</taxon>
        <taxon>Crustacea</taxon>
        <taxon>Multicrustacea</taxon>
        <taxon>Malacostraca</taxon>
        <taxon>Eumalacostraca</taxon>
        <taxon>Eucarida</taxon>
        <taxon>Decapoda</taxon>
        <taxon>Pleocyemata</taxon>
        <taxon>Brachyura</taxon>
        <taxon>Eubrachyura</taxon>
        <taxon>Portunoidea</taxon>
        <taxon>Portunidae</taxon>
        <taxon>Portuninae</taxon>
        <taxon>Portunus</taxon>
    </lineage>
</organism>
<protein>
    <submittedName>
        <fullName evidence="2">Uncharacterized protein</fullName>
    </submittedName>
</protein>
<reference evidence="2 3" key="1">
    <citation type="submission" date="2019-05" db="EMBL/GenBank/DDBJ databases">
        <title>Another draft genome of Portunus trituberculatus and its Hox gene families provides insights of decapod evolution.</title>
        <authorList>
            <person name="Jeong J.-H."/>
            <person name="Song I."/>
            <person name="Kim S."/>
            <person name="Choi T."/>
            <person name="Kim D."/>
            <person name="Ryu S."/>
            <person name="Kim W."/>
        </authorList>
    </citation>
    <scope>NUCLEOTIDE SEQUENCE [LARGE SCALE GENOMIC DNA]</scope>
    <source>
        <tissue evidence="2">Muscle</tissue>
    </source>
</reference>
<evidence type="ECO:0000313" key="3">
    <source>
        <dbReference type="Proteomes" id="UP000324222"/>
    </source>
</evidence>